<proteinExistence type="inferred from homology"/>
<dbReference type="GO" id="GO:0051018">
    <property type="term" value="F:protein kinase A binding"/>
    <property type="evidence" value="ECO:0007669"/>
    <property type="project" value="TreeGrafter"/>
</dbReference>
<dbReference type="InterPro" id="IPR007967">
    <property type="entry name" value="GSKIP_dom"/>
</dbReference>
<dbReference type="InterPro" id="IPR037395">
    <property type="entry name" value="GSKIP"/>
</dbReference>
<accession>A0A0N4ZPA1</accession>
<name>A0A0N4ZPA1_PARTI</name>
<evidence type="ECO:0000313" key="4">
    <source>
        <dbReference type="Proteomes" id="UP000038045"/>
    </source>
</evidence>
<evidence type="ECO:0000256" key="2">
    <source>
        <dbReference type="SAM" id="MobiDB-lite"/>
    </source>
</evidence>
<dbReference type="WBParaSite" id="PTRK_0001036200.1">
    <property type="protein sequence ID" value="PTRK_0001036200.1"/>
    <property type="gene ID" value="PTRK_0001036200"/>
</dbReference>
<sequence>MTTASQPIPSSYRRFSSQSHHIGSFGLSLSKITEMARSYTSDIHLRMESQLEIQAIKAIGRVASVVKDISVSEMLPRTVDIIFVNITTLEDQPFCVELTQKGWRICSLRSDCMIGDFTKLDLFVNYYESLFEILNIISPEYSDNYSGEVNDNTFDEANIRNESEDSHHEVSSSDQNWSDINSTPNSSSEFLNSIVNNS</sequence>
<organism evidence="4 5">
    <name type="scientific">Parastrongyloides trichosuri</name>
    <name type="common">Possum-specific nematode worm</name>
    <dbReference type="NCBI Taxonomy" id="131310"/>
    <lineage>
        <taxon>Eukaryota</taxon>
        <taxon>Metazoa</taxon>
        <taxon>Ecdysozoa</taxon>
        <taxon>Nematoda</taxon>
        <taxon>Chromadorea</taxon>
        <taxon>Rhabditida</taxon>
        <taxon>Tylenchina</taxon>
        <taxon>Panagrolaimomorpha</taxon>
        <taxon>Strongyloidoidea</taxon>
        <taxon>Strongyloididae</taxon>
        <taxon>Parastrongyloides</taxon>
    </lineage>
</organism>
<keyword evidence="4" id="KW-1185">Reference proteome</keyword>
<dbReference type="GO" id="GO:0060828">
    <property type="term" value="P:regulation of canonical Wnt signaling pathway"/>
    <property type="evidence" value="ECO:0007669"/>
    <property type="project" value="InterPro"/>
</dbReference>
<dbReference type="Proteomes" id="UP000038045">
    <property type="component" value="Unplaced"/>
</dbReference>
<dbReference type="AlphaFoldDB" id="A0A0N4ZPA1"/>
<dbReference type="PANTHER" id="PTHR12490">
    <property type="entry name" value="GSK3B-INTERACTING PROTEIN"/>
    <property type="match status" value="1"/>
</dbReference>
<evidence type="ECO:0000256" key="1">
    <source>
        <dbReference type="ARBA" id="ARBA00009571"/>
    </source>
</evidence>
<feature type="domain" description="GSKIP" evidence="3">
    <location>
        <begin position="55"/>
        <end position="149"/>
    </location>
</feature>
<dbReference type="Gene3D" id="3.30.2280.10">
    <property type="entry name" value="Hypothetical protein (hspc210)"/>
    <property type="match status" value="1"/>
</dbReference>
<dbReference type="SUPFAM" id="SSF103107">
    <property type="entry name" value="Hypothetical protein c14orf129, hspc210"/>
    <property type="match status" value="1"/>
</dbReference>
<dbReference type="STRING" id="131310.A0A0N4ZPA1"/>
<feature type="compositionally biased region" description="Basic and acidic residues" evidence="2">
    <location>
        <begin position="160"/>
        <end position="171"/>
    </location>
</feature>
<dbReference type="GO" id="GO:0019207">
    <property type="term" value="F:kinase regulator activity"/>
    <property type="evidence" value="ECO:0007669"/>
    <property type="project" value="TreeGrafter"/>
</dbReference>
<feature type="compositionally biased region" description="Polar residues" evidence="2">
    <location>
        <begin position="175"/>
        <end position="198"/>
    </location>
</feature>
<evidence type="ECO:0000313" key="5">
    <source>
        <dbReference type="WBParaSite" id="PTRK_0001036200.1"/>
    </source>
</evidence>
<evidence type="ECO:0000259" key="3">
    <source>
        <dbReference type="Pfam" id="PF05303"/>
    </source>
</evidence>
<dbReference type="GO" id="GO:0005737">
    <property type="term" value="C:cytoplasm"/>
    <property type="evidence" value="ECO:0007669"/>
    <property type="project" value="TreeGrafter"/>
</dbReference>
<reference evidence="5" key="1">
    <citation type="submission" date="2017-02" db="UniProtKB">
        <authorList>
            <consortium name="WormBaseParasite"/>
        </authorList>
    </citation>
    <scope>IDENTIFICATION</scope>
</reference>
<feature type="region of interest" description="Disordered" evidence="2">
    <location>
        <begin position="160"/>
        <end position="198"/>
    </location>
</feature>
<protein>
    <submittedName>
        <fullName evidence="5">DUF727 domain-containing protein</fullName>
    </submittedName>
</protein>
<comment type="similarity">
    <text evidence="1">Belongs to the GSKIP family.</text>
</comment>
<dbReference type="Pfam" id="PF05303">
    <property type="entry name" value="GSKIP_dom"/>
    <property type="match status" value="1"/>
</dbReference>
<dbReference type="PANTHER" id="PTHR12490:SF5">
    <property type="entry name" value="GSKIP DOMAIN-CONTAINING PROTEIN"/>
    <property type="match status" value="1"/>
</dbReference>
<dbReference type="InterPro" id="IPR023231">
    <property type="entry name" value="GSKIP_dom_sf"/>
</dbReference>